<evidence type="ECO:0000313" key="2">
    <source>
        <dbReference type="Proteomes" id="UP000193144"/>
    </source>
</evidence>
<dbReference type="AlphaFoldDB" id="A0A1Y1ZY61"/>
<dbReference type="Pfam" id="PF13374">
    <property type="entry name" value="TPR_10"/>
    <property type="match status" value="2"/>
</dbReference>
<organism evidence="1 2">
    <name type="scientific">Clohesyomyces aquaticus</name>
    <dbReference type="NCBI Taxonomy" id="1231657"/>
    <lineage>
        <taxon>Eukaryota</taxon>
        <taxon>Fungi</taxon>
        <taxon>Dikarya</taxon>
        <taxon>Ascomycota</taxon>
        <taxon>Pezizomycotina</taxon>
        <taxon>Dothideomycetes</taxon>
        <taxon>Pleosporomycetidae</taxon>
        <taxon>Pleosporales</taxon>
        <taxon>Lindgomycetaceae</taxon>
        <taxon>Clohesyomyces</taxon>
    </lineage>
</organism>
<dbReference type="InterPro" id="IPR053137">
    <property type="entry name" value="NLR-like"/>
</dbReference>
<dbReference type="SUPFAM" id="SSF48452">
    <property type="entry name" value="TPR-like"/>
    <property type="match status" value="4"/>
</dbReference>
<accession>A0A1Y1ZY61</accession>
<dbReference type="PANTHER" id="PTHR46082">
    <property type="entry name" value="ATP/GTP-BINDING PROTEIN-RELATED"/>
    <property type="match status" value="1"/>
</dbReference>
<evidence type="ECO:0008006" key="3">
    <source>
        <dbReference type="Google" id="ProtNLM"/>
    </source>
</evidence>
<dbReference type="InterPro" id="IPR011990">
    <property type="entry name" value="TPR-like_helical_dom_sf"/>
</dbReference>
<dbReference type="EMBL" id="MCFA01000027">
    <property type="protein sequence ID" value="ORY15193.1"/>
    <property type="molecule type" value="Genomic_DNA"/>
</dbReference>
<dbReference type="STRING" id="1231657.A0A1Y1ZY61"/>
<sequence length="469" mass="53173">MEENILEFVEPYFSTKTAGLTKDISRAADNVDRISNFLYKCGKYAGSERLLQHAINWECLILHAYDPVILETKSRKGNSLRLQTRYQEAESVFVEVEKEYAAGDYGNDKGRVWNLLYLTRLTRDQGRFEEAENHLRDILVRTECVPERRGIYLETKNDLAWTLMKRSKLLEAEHVICDLIAVSTAELGHDHPDTKASMACLATVLSKLGQVRDSLNLYLECYAFATRTWGSSSPESINGGINVGYCLRALGRIKEAGELLREISGTAKRVFGPDHRYTVVIIGNLATCLLEQKQKYEGLEAAKRALSIQEKNPDLNKLDLIWSQEVQALALKANDQLQEAEVLLCKVLGRCDEIYGKTSHCTLEVTHNLGCILRDQNRNEEAKGLFKTVWGYQRDLLGEDHYRTLKTAFEYALLLDPITQRREVTTILRTAAQGLPKALDPLHPIHKRIAEAMKARNIELIAGDRDESD</sequence>
<comment type="caution">
    <text evidence="1">The sequence shown here is derived from an EMBL/GenBank/DDBJ whole genome shotgun (WGS) entry which is preliminary data.</text>
</comment>
<evidence type="ECO:0000313" key="1">
    <source>
        <dbReference type="EMBL" id="ORY15193.1"/>
    </source>
</evidence>
<dbReference type="PANTHER" id="PTHR46082:SF6">
    <property type="entry name" value="AAA+ ATPASE DOMAIN-CONTAINING PROTEIN-RELATED"/>
    <property type="match status" value="1"/>
</dbReference>
<reference evidence="1 2" key="1">
    <citation type="submission" date="2016-07" db="EMBL/GenBank/DDBJ databases">
        <title>Pervasive Adenine N6-methylation of Active Genes in Fungi.</title>
        <authorList>
            <consortium name="DOE Joint Genome Institute"/>
            <person name="Mondo S.J."/>
            <person name="Dannebaum R.O."/>
            <person name="Kuo R.C."/>
            <person name="Labutti K."/>
            <person name="Haridas S."/>
            <person name="Kuo A."/>
            <person name="Salamov A."/>
            <person name="Ahrendt S.R."/>
            <person name="Lipzen A."/>
            <person name="Sullivan W."/>
            <person name="Andreopoulos W.B."/>
            <person name="Clum A."/>
            <person name="Lindquist E."/>
            <person name="Daum C."/>
            <person name="Ramamoorthy G.K."/>
            <person name="Gryganskyi A."/>
            <person name="Culley D."/>
            <person name="Magnuson J.K."/>
            <person name="James T.Y."/>
            <person name="O'Malley M.A."/>
            <person name="Stajich J.E."/>
            <person name="Spatafora J.W."/>
            <person name="Visel A."/>
            <person name="Grigoriev I.V."/>
        </authorList>
    </citation>
    <scope>NUCLEOTIDE SEQUENCE [LARGE SCALE GENOMIC DNA]</scope>
    <source>
        <strain evidence="1 2">CBS 115471</strain>
    </source>
</reference>
<dbReference type="Proteomes" id="UP000193144">
    <property type="component" value="Unassembled WGS sequence"/>
</dbReference>
<name>A0A1Y1ZY61_9PLEO</name>
<dbReference type="Gene3D" id="1.25.40.10">
    <property type="entry name" value="Tetratricopeptide repeat domain"/>
    <property type="match status" value="3"/>
</dbReference>
<keyword evidence="2" id="KW-1185">Reference proteome</keyword>
<dbReference type="OrthoDB" id="5986190at2759"/>
<gene>
    <name evidence="1" type="ORF">BCR34DRAFT_191231</name>
</gene>
<protein>
    <recommendedName>
        <fullName evidence="3">Tetratricopeptide repeat-domain-containing protein</fullName>
    </recommendedName>
</protein>
<proteinExistence type="predicted"/>
<dbReference type="Pfam" id="PF13424">
    <property type="entry name" value="TPR_12"/>
    <property type="match status" value="1"/>
</dbReference>